<keyword evidence="1" id="KW-0808">Transferase</keyword>
<keyword evidence="5" id="KW-1185">Reference proteome</keyword>
<evidence type="ECO:0000256" key="2">
    <source>
        <dbReference type="ARBA" id="ARBA00023315"/>
    </source>
</evidence>
<evidence type="ECO:0000313" key="5">
    <source>
        <dbReference type="Proteomes" id="UP001501645"/>
    </source>
</evidence>
<evidence type="ECO:0000259" key="3">
    <source>
        <dbReference type="PROSITE" id="PS51186"/>
    </source>
</evidence>
<dbReference type="Pfam" id="PF00583">
    <property type="entry name" value="Acetyltransf_1"/>
    <property type="match status" value="1"/>
</dbReference>
<dbReference type="PROSITE" id="PS51186">
    <property type="entry name" value="GNAT"/>
    <property type="match status" value="1"/>
</dbReference>
<sequence length="158" mass="17744">MTGVPQGYEIGEADWDDEEFRELVRWVGAQTLALYDGVDLSKQKVRPLTRDDVRTIVAIRIDGRLVAAGLLSDAHGVWEVNRLAVDPDHRRLGLARAVLAELERRARRDGVGRLRLQTGFRQEAAIALYVDGGWTRIPPYGPYADDDIVSVCFEKELT</sequence>
<keyword evidence="2" id="KW-0012">Acyltransferase</keyword>
<accession>A0ABP8ZVG2</accession>
<dbReference type="PANTHER" id="PTHR43877">
    <property type="entry name" value="AMINOALKYLPHOSPHONATE N-ACETYLTRANSFERASE-RELATED-RELATED"/>
    <property type="match status" value="1"/>
</dbReference>
<name>A0ABP8ZVG2_9MICO</name>
<dbReference type="PANTHER" id="PTHR43877:SF2">
    <property type="entry name" value="AMINOALKYLPHOSPHONATE N-ACETYLTRANSFERASE-RELATED"/>
    <property type="match status" value="1"/>
</dbReference>
<organism evidence="4 5">
    <name type="scientific">Microbacterium gilvum</name>
    <dbReference type="NCBI Taxonomy" id="1336204"/>
    <lineage>
        <taxon>Bacteria</taxon>
        <taxon>Bacillati</taxon>
        <taxon>Actinomycetota</taxon>
        <taxon>Actinomycetes</taxon>
        <taxon>Micrococcales</taxon>
        <taxon>Microbacteriaceae</taxon>
        <taxon>Microbacterium</taxon>
    </lineage>
</organism>
<dbReference type="EMBL" id="BAABKO010000001">
    <property type="protein sequence ID" value="GAA4766812.1"/>
    <property type="molecule type" value="Genomic_DNA"/>
</dbReference>
<dbReference type="SUPFAM" id="SSF55729">
    <property type="entry name" value="Acyl-CoA N-acyltransferases (Nat)"/>
    <property type="match status" value="1"/>
</dbReference>
<dbReference type="InterPro" id="IPR000182">
    <property type="entry name" value="GNAT_dom"/>
</dbReference>
<dbReference type="Gene3D" id="3.40.630.30">
    <property type="match status" value="1"/>
</dbReference>
<dbReference type="InterPro" id="IPR050832">
    <property type="entry name" value="Bact_Acetyltransf"/>
</dbReference>
<gene>
    <name evidence="4" type="ORF">GCM10023351_07680</name>
</gene>
<proteinExistence type="predicted"/>
<reference evidence="5" key="1">
    <citation type="journal article" date="2019" name="Int. J. Syst. Evol. Microbiol.">
        <title>The Global Catalogue of Microorganisms (GCM) 10K type strain sequencing project: providing services to taxonomists for standard genome sequencing and annotation.</title>
        <authorList>
            <consortium name="The Broad Institute Genomics Platform"/>
            <consortium name="The Broad Institute Genome Sequencing Center for Infectious Disease"/>
            <person name="Wu L."/>
            <person name="Ma J."/>
        </authorList>
    </citation>
    <scope>NUCLEOTIDE SEQUENCE [LARGE SCALE GENOMIC DNA]</scope>
    <source>
        <strain evidence="5">JCM 18537</strain>
    </source>
</reference>
<protein>
    <recommendedName>
        <fullName evidence="3">N-acetyltransferase domain-containing protein</fullName>
    </recommendedName>
</protein>
<evidence type="ECO:0000313" key="4">
    <source>
        <dbReference type="EMBL" id="GAA4766812.1"/>
    </source>
</evidence>
<comment type="caution">
    <text evidence="4">The sequence shown here is derived from an EMBL/GenBank/DDBJ whole genome shotgun (WGS) entry which is preliminary data.</text>
</comment>
<dbReference type="InterPro" id="IPR016181">
    <property type="entry name" value="Acyl_CoA_acyltransferase"/>
</dbReference>
<feature type="domain" description="N-acetyltransferase" evidence="3">
    <location>
        <begin position="18"/>
        <end position="158"/>
    </location>
</feature>
<evidence type="ECO:0000256" key="1">
    <source>
        <dbReference type="ARBA" id="ARBA00022679"/>
    </source>
</evidence>
<dbReference type="RefSeq" id="WP_345436119.1">
    <property type="nucleotide sequence ID" value="NZ_BAABKO010000001.1"/>
</dbReference>
<dbReference type="Proteomes" id="UP001501645">
    <property type="component" value="Unassembled WGS sequence"/>
</dbReference>
<dbReference type="CDD" id="cd04301">
    <property type="entry name" value="NAT_SF"/>
    <property type="match status" value="1"/>
</dbReference>